<organism evidence="2 3">
    <name type="scientific">Eumeta variegata</name>
    <name type="common">Bagworm moth</name>
    <name type="synonym">Eumeta japonica</name>
    <dbReference type="NCBI Taxonomy" id="151549"/>
    <lineage>
        <taxon>Eukaryota</taxon>
        <taxon>Metazoa</taxon>
        <taxon>Ecdysozoa</taxon>
        <taxon>Arthropoda</taxon>
        <taxon>Hexapoda</taxon>
        <taxon>Insecta</taxon>
        <taxon>Pterygota</taxon>
        <taxon>Neoptera</taxon>
        <taxon>Endopterygota</taxon>
        <taxon>Lepidoptera</taxon>
        <taxon>Glossata</taxon>
        <taxon>Ditrysia</taxon>
        <taxon>Tineoidea</taxon>
        <taxon>Psychidae</taxon>
        <taxon>Oiketicinae</taxon>
        <taxon>Eumeta</taxon>
    </lineage>
</organism>
<dbReference type="OrthoDB" id="4899631at2759"/>
<evidence type="ECO:0000256" key="1">
    <source>
        <dbReference type="SAM" id="MobiDB-lite"/>
    </source>
</evidence>
<dbReference type="AlphaFoldDB" id="A0A4C1YG84"/>
<dbReference type="Proteomes" id="UP000299102">
    <property type="component" value="Unassembled WGS sequence"/>
</dbReference>
<gene>
    <name evidence="2" type="ORF">EVAR_34748_1</name>
</gene>
<sequence>MTICEHSRTASGIVFTCWSRQKARTLTSLEVTNSSINSTVVKFEPCIDRFEDESKVLELVLSLFGTGTVSAQRPSARDGAGDGRGTAEAPARAQGNDRSGVPPGSALGLNYGALRRRSAGGLQQHTNLTPPRSLSYLLRCARIGYPLGDARTRYVNTGCRLCAAAISLLLGRIVRWSGREIACSALSLARSAQAERDNESCFFVRAAGVHRFIRRYHVKSAFINFPPEFPSFSRSPNENLDKVYRTPMSLVSWRS</sequence>
<reference evidence="2 3" key="1">
    <citation type="journal article" date="2019" name="Commun. Biol.">
        <title>The bagworm genome reveals a unique fibroin gene that provides high tensile strength.</title>
        <authorList>
            <person name="Kono N."/>
            <person name="Nakamura H."/>
            <person name="Ohtoshi R."/>
            <person name="Tomita M."/>
            <person name="Numata K."/>
            <person name="Arakawa K."/>
        </authorList>
    </citation>
    <scope>NUCLEOTIDE SEQUENCE [LARGE SCALE GENOMIC DNA]</scope>
</reference>
<name>A0A4C1YG84_EUMVA</name>
<dbReference type="EMBL" id="BGZK01001247">
    <property type="protein sequence ID" value="GBP75381.1"/>
    <property type="molecule type" value="Genomic_DNA"/>
</dbReference>
<comment type="caution">
    <text evidence="2">The sequence shown here is derived from an EMBL/GenBank/DDBJ whole genome shotgun (WGS) entry which is preliminary data.</text>
</comment>
<evidence type="ECO:0000313" key="2">
    <source>
        <dbReference type="EMBL" id="GBP75381.1"/>
    </source>
</evidence>
<keyword evidence="3" id="KW-1185">Reference proteome</keyword>
<protein>
    <submittedName>
        <fullName evidence="2">Uncharacterized protein</fullName>
    </submittedName>
</protein>
<accession>A0A4C1YG84</accession>
<feature type="region of interest" description="Disordered" evidence="1">
    <location>
        <begin position="70"/>
        <end position="104"/>
    </location>
</feature>
<proteinExistence type="predicted"/>
<evidence type="ECO:0000313" key="3">
    <source>
        <dbReference type="Proteomes" id="UP000299102"/>
    </source>
</evidence>